<evidence type="ECO:0000256" key="1">
    <source>
        <dbReference type="SAM" id="Coils"/>
    </source>
</evidence>
<comment type="caution">
    <text evidence="4">The sequence shown here is derived from an EMBL/GenBank/DDBJ whole genome shotgun (WGS) entry which is preliminary data.</text>
</comment>
<feature type="domain" description="Rad50/SbcC-type AAA" evidence="3">
    <location>
        <begin position="13"/>
        <end position="246"/>
    </location>
</feature>
<dbReference type="InterPro" id="IPR038729">
    <property type="entry name" value="Rad50/SbcC_AAA"/>
</dbReference>
<dbReference type="Pfam" id="PF10088">
    <property type="entry name" value="DUF2326"/>
    <property type="match status" value="1"/>
</dbReference>
<evidence type="ECO:0000313" key="5">
    <source>
        <dbReference type="Proteomes" id="UP001140258"/>
    </source>
</evidence>
<accession>A0ABT2EX91</accession>
<dbReference type="InterPro" id="IPR018760">
    <property type="entry name" value="DUF2326"/>
</dbReference>
<sequence length="583" mass="67753">MIKSLRCNQPSFKTINFKEGFNVILADTTKSSKEKDSRNGVGKSTLIEIIHFCLGNTPTTKTVLKDEHLKNWIFTLDFELSGNNISVSRNTGDSSKVIVNSNFSTWPIKPSRNKEGKYVLKNKEWIEVLGNLAFGLTKNSKKKYYPTFRSLISYFSRRSSGAYLNPFKHHPNQKEWDIQTNNAYLLGLNYNYVCDLQLLKDKKNTLNELKKASKSGILTEYFDSKAELENSRVRLNEEIEKLEEELSSFKVHPQYYEIEKNANKLTEQIHELVNNQSLNNKLIMSYQKSTEEEKVDTSLENVLSVYEEAGVLFPERVTKRVEQYMEFHKTIISNRKKYLSDEIQNLQLEVTTQSEKIAELTNKRAVYLDILKSNHALDEHTKLSNLLSEHIKQRNYIVNILSNLDKFEKGSSTIKIENEKLHLKLMTDYDERKHYIDKAIKIFNENSNHLYSESGNLLIDVKKSGYKFDVSIKRTQSQGISYMKVFCYDMTLIELWAQKKYSPKFLIHDSTIFDGVDERQVYKALELAMEKSKKLGFQYICTMNSDNVPYNEFSREFKNKFEESTVAKFTDSSSDGGLLGIRF</sequence>
<gene>
    <name evidence="4" type="ORF">M2325_001275</name>
</gene>
<organism evidence="4 5">
    <name type="scientific">Methanococcus voltae PS</name>
    <dbReference type="NCBI Taxonomy" id="523842"/>
    <lineage>
        <taxon>Archaea</taxon>
        <taxon>Methanobacteriati</taxon>
        <taxon>Methanobacteriota</taxon>
        <taxon>Methanomada group</taxon>
        <taxon>Methanococci</taxon>
        <taxon>Methanococcales</taxon>
        <taxon>Methanococcaceae</taxon>
        <taxon>Methanococcus</taxon>
    </lineage>
</organism>
<reference evidence="4" key="1">
    <citation type="submission" date="2022-08" db="EMBL/GenBank/DDBJ databases">
        <title>Genomic Encyclopedia of Type Strains, Phase V (KMG-V): Genome sequencing to study the core and pangenomes of soil and plant-associated prokaryotes.</title>
        <authorList>
            <person name="Whitman W."/>
        </authorList>
    </citation>
    <scope>NUCLEOTIDE SEQUENCE</scope>
    <source>
        <strain evidence="4">PS</strain>
    </source>
</reference>
<evidence type="ECO:0000259" key="2">
    <source>
        <dbReference type="Pfam" id="PF10088"/>
    </source>
</evidence>
<proteinExistence type="predicted"/>
<dbReference type="RefSeq" id="WP_259052163.1">
    <property type="nucleotide sequence ID" value="NZ_JANUCQ010000003.1"/>
</dbReference>
<dbReference type="Gene3D" id="3.40.50.300">
    <property type="entry name" value="P-loop containing nucleotide triphosphate hydrolases"/>
    <property type="match status" value="1"/>
</dbReference>
<dbReference type="Pfam" id="PF13476">
    <property type="entry name" value="AAA_23"/>
    <property type="match status" value="1"/>
</dbReference>
<protein>
    <submittedName>
        <fullName evidence="4">Uncharacterized protein YydD (DUF2326 family)</fullName>
    </submittedName>
</protein>
<feature type="domain" description="DUF2326" evidence="2">
    <location>
        <begin position="447"/>
        <end position="583"/>
    </location>
</feature>
<dbReference type="EMBL" id="JANUCQ010000003">
    <property type="protein sequence ID" value="MCS3922579.1"/>
    <property type="molecule type" value="Genomic_DNA"/>
</dbReference>
<dbReference type="InterPro" id="IPR027417">
    <property type="entry name" value="P-loop_NTPase"/>
</dbReference>
<keyword evidence="1" id="KW-0175">Coiled coil</keyword>
<evidence type="ECO:0000313" key="4">
    <source>
        <dbReference type="EMBL" id="MCS3922579.1"/>
    </source>
</evidence>
<feature type="coiled-coil region" evidence="1">
    <location>
        <begin position="218"/>
        <end position="275"/>
    </location>
</feature>
<name>A0ABT2EX91_METVO</name>
<evidence type="ECO:0000259" key="3">
    <source>
        <dbReference type="Pfam" id="PF13476"/>
    </source>
</evidence>
<dbReference type="Proteomes" id="UP001140258">
    <property type="component" value="Unassembled WGS sequence"/>
</dbReference>
<keyword evidence="5" id="KW-1185">Reference proteome</keyword>